<accession>A0A368T8X6</accession>
<evidence type="ECO:0000313" key="1">
    <source>
        <dbReference type="EMBL" id="RCV60892.1"/>
    </source>
</evidence>
<keyword evidence="2" id="KW-1185">Reference proteome</keyword>
<dbReference type="AlphaFoldDB" id="A0A368T8X6"/>
<evidence type="ECO:0000313" key="2">
    <source>
        <dbReference type="Proteomes" id="UP000253318"/>
    </source>
</evidence>
<dbReference type="Proteomes" id="UP000253318">
    <property type="component" value="Unassembled WGS sequence"/>
</dbReference>
<reference evidence="1 2" key="1">
    <citation type="submission" date="2018-04" db="EMBL/GenBank/DDBJ databases">
        <title>Novel actinobacteria from marine sediment.</title>
        <authorList>
            <person name="Ng Z.Y."/>
            <person name="Tan G.Y.A."/>
        </authorList>
    </citation>
    <scope>NUCLEOTIDE SEQUENCE [LARGE SCALE GENOMIC DNA]</scope>
    <source>
        <strain evidence="1 2">TPS81</strain>
    </source>
</reference>
<gene>
    <name evidence="1" type="ORF">DEF24_05625</name>
</gene>
<protein>
    <recommendedName>
        <fullName evidence="3">Transferase</fullName>
    </recommendedName>
</protein>
<dbReference type="OrthoDB" id="4221269at2"/>
<comment type="caution">
    <text evidence="1">The sequence shown here is derived from an EMBL/GenBank/DDBJ whole genome shotgun (WGS) entry which is preliminary data.</text>
</comment>
<name>A0A368T8X6_9ACTN</name>
<organism evidence="1 2">
    <name type="scientific">Marinitenerispora sediminis</name>
    <dbReference type="NCBI Taxonomy" id="1931232"/>
    <lineage>
        <taxon>Bacteria</taxon>
        <taxon>Bacillati</taxon>
        <taxon>Actinomycetota</taxon>
        <taxon>Actinomycetes</taxon>
        <taxon>Streptosporangiales</taxon>
        <taxon>Nocardiopsidaceae</taxon>
        <taxon>Marinitenerispora</taxon>
    </lineage>
</organism>
<proteinExistence type="predicted"/>
<evidence type="ECO:0008006" key="3">
    <source>
        <dbReference type="Google" id="ProtNLM"/>
    </source>
</evidence>
<dbReference type="EMBL" id="QEIN01000029">
    <property type="protein sequence ID" value="RCV60892.1"/>
    <property type="molecule type" value="Genomic_DNA"/>
</dbReference>
<sequence>MSRIDSRNVLRLRFREILPDRSEEDAARLALRSRGDQPKTVHVPGLRREGDQIRADLATIPLPDGTWDVMWVSRDGRSEPVATRDPGFSLAERAAYLAEPRDRELRVIRGPEGRLRLRSAPARPYAEVEWVDVTDSHVAISGVLAYVPRTPGRQEARLVARQRELSGVLTVDAEVADGAFSVRVPLADMAAAHESARAHNEWDLWLTTPADGRELRLASLADDIVGKKKRISFPSTVLAGAAGRVRIRPYYTVHDHLSLLATEAGAKAGAGR</sequence>